<dbReference type="InParanoid" id="A0A078B285"/>
<dbReference type="InterPro" id="IPR013785">
    <property type="entry name" value="Aldolase_TIM"/>
</dbReference>
<proteinExistence type="predicted"/>
<dbReference type="Pfam" id="PF00724">
    <property type="entry name" value="Oxidored_FMN"/>
    <property type="match status" value="1"/>
</dbReference>
<dbReference type="InterPro" id="IPR045247">
    <property type="entry name" value="Oye-like"/>
</dbReference>
<dbReference type="CDD" id="cd02933">
    <property type="entry name" value="OYE_like_FMN"/>
    <property type="match status" value="1"/>
</dbReference>
<dbReference type="GO" id="GO:0010181">
    <property type="term" value="F:FMN binding"/>
    <property type="evidence" value="ECO:0007669"/>
    <property type="project" value="InterPro"/>
</dbReference>
<organism evidence="2 3">
    <name type="scientific">Stylonychia lemnae</name>
    <name type="common">Ciliate</name>
    <dbReference type="NCBI Taxonomy" id="5949"/>
    <lineage>
        <taxon>Eukaryota</taxon>
        <taxon>Sar</taxon>
        <taxon>Alveolata</taxon>
        <taxon>Ciliophora</taxon>
        <taxon>Intramacronucleata</taxon>
        <taxon>Spirotrichea</taxon>
        <taxon>Stichotrichia</taxon>
        <taxon>Sporadotrichida</taxon>
        <taxon>Oxytrichidae</taxon>
        <taxon>Stylonychinae</taxon>
        <taxon>Stylonychia</taxon>
    </lineage>
</organism>
<gene>
    <name evidence="2" type="primary">Contig16494.g17558</name>
    <name evidence="2" type="ORF">STYLEM_16664</name>
</gene>
<dbReference type="Gene3D" id="3.20.20.70">
    <property type="entry name" value="Aldolase class I"/>
    <property type="match status" value="1"/>
</dbReference>
<protein>
    <submittedName>
        <fullName evidence="2">Nadh:flavin oxidoreductase</fullName>
    </submittedName>
</protein>
<dbReference type="AlphaFoldDB" id="A0A078B285"/>
<accession>A0A078B285</accession>
<sequence>MVDQTHPVLTSFKLGDLELPNRLVVAAMTRCRADPAAGIPNDLHVEYYSARASAGFILTECASVSQESNAFPGAANLYNDEQVVGWKRVVDAVHAKGGRIFAQIYHGGRAVHPDMIGGGVTYSSSAIAINGTVHTQNGRVPHAVPKEASAEDIKKVLNDFKRSAELAKQAGFDGIEIHGANGYLVDEFLRDSVNKRTDDYGGSIENRARLLVEILEQVKTVYPADRVGVKLSPFSSYNDIQDSDPIALYTHVVHAIGSIGFVEISELFSFDATNAELQSKFFANLEHQSIRPYLKPRFQGLAFISNGGYDLQKSNDVISSGESDLVSYAQLYLTNNDLPEKFAAGTPLNGLHNVKEMSKLWSVYFYGSTGEGYTDLSVYEP</sequence>
<evidence type="ECO:0000313" key="3">
    <source>
        <dbReference type="Proteomes" id="UP000039865"/>
    </source>
</evidence>
<dbReference type="PANTHER" id="PTHR22893:SF91">
    <property type="entry name" value="NADPH DEHYDROGENASE 2-RELATED"/>
    <property type="match status" value="1"/>
</dbReference>
<dbReference type="PANTHER" id="PTHR22893">
    <property type="entry name" value="NADH OXIDOREDUCTASE-RELATED"/>
    <property type="match status" value="1"/>
</dbReference>
<evidence type="ECO:0000259" key="1">
    <source>
        <dbReference type="Pfam" id="PF00724"/>
    </source>
</evidence>
<feature type="domain" description="NADH:flavin oxidoreductase/NADH oxidase N-terminal" evidence="1">
    <location>
        <begin position="12"/>
        <end position="349"/>
    </location>
</feature>
<name>A0A078B285_STYLE</name>
<dbReference type="EMBL" id="CCKQ01015725">
    <property type="protein sequence ID" value="CDW87558.1"/>
    <property type="molecule type" value="Genomic_DNA"/>
</dbReference>
<dbReference type="InterPro" id="IPR001155">
    <property type="entry name" value="OxRdtase_FMN_N"/>
</dbReference>
<dbReference type="SUPFAM" id="SSF51395">
    <property type="entry name" value="FMN-linked oxidoreductases"/>
    <property type="match status" value="1"/>
</dbReference>
<dbReference type="GO" id="GO:0016491">
    <property type="term" value="F:oxidoreductase activity"/>
    <property type="evidence" value="ECO:0007669"/>
    <property type="project" value="InterPro"/>
</dbReference>
<dbReference type="OMA" id="PEKRCKF"/>
<keyword evidence="3" id="KW-1185">Reference proteome</keyword>
<reference evidence="2 3" key="1">
    <citation type="submission" date="2014-06" db="EMBL/GenBank/DDBJ databases">
        <authorList>
            <person name="Swart Estienne"/>
        </authorList>
    </citation>
    <scope>NUCLEOTIDE SEQUENCE [LARGE SCALE GENOMIC DNA]</scope>
    <source>
        <strain evidence="2 3">130c</strain>
    </source>
</reference>
<dbReference type="OrthoDB" id="72788at2759"/>
<dbReference type="Proteomes" id="UP000039865">
    <property type="component" value="Unassembled WGS sequence"/>
</dbReference>
<evidence type="ECO:0000313" key="2">
    <source>
        <dbReference type="EMBL" id="CDW87558.1"/>
    </source>
</evidence>